<feature type="signal peptide" evidence="2">
    <location>
        <begin position="1"/>
        <end position="25"/>
    </location>
</feature>
<reference evidence="3 4" key="1">
    <citation type="submission" date="2018-10" db="EMBL/GenBank/DDBJ databases">
        <title>Sequencing the genomes of 1000 actinobacteria strains.</title>
        <authorList>
            <person name="Klenk H.-P."/>
        </authorList>
    </citation>
    <scope>NUCLEOTIDE SEQUENCE [LARGE SCALE GENOMIC DNA]</scope>
    <source>
        <strain evidence="3 4">DSM 45119</strain>
    </source>
</reference>
<keyword evidence="4" id="KW-1185">Reference proteome</keyword>
<protein>
    <submittedName>
        <fullName evidence="3">Uncharacterized protein DUF3558</fullName>
    </submittedName>
</protein>
<dbReference type="Proteomes" id="UP000270697">
    <property type="component" value="Unassembled WGS sequence"/>
</dbReference>
<sequence>MIARSDVLKRGAILGASLAMTALLAACGSQTPDTGGEQSPETAQTESGSQISNPKDAAAVPPCDFLSAESASKLGLNPQGTDSSDSISRSCGWYTPDERDRLALGEIANRPLSSYLDNRSQFADFEELTIAGHPAVRANRNDPKELGTCSIFLATKDDQILSSMASRFDKTNDPCGLAQQALEAAVPSLPAAK</sequence>
<evidence type="ECO:0000313" key="3">
    <source>
        <dbReference type="EMBL" id="RKT86037.1"/>
    </source>
</evidence>
<gene>
    <name evidence="3" type="ORF">ATL45_4395</name>
</gene>
<feature type="region of interest" description="Disordered" evidence="1">
    <location>
        <begin position="29"/>
        <end position="61"/>
    </location>
</feature>
<evidence type="ECO:0000256" key="1">
    <source>
        <dbReference type="SAM" id="MobiDB-lite"/>
    </source>
</evidence>
<proteinExistence type="predicted"/>
<feature type="chain" id="PRO_5045384583" evidence="2">
    <location>
        <begin position="26"/>
        <end position="193"/>
    </location>
</feature>
<organism evidence="3 4">
    <name type="scientific">Saccharopolyspora antimicrobica</name>
    <dbReference type="NCBI Taxonomy" id="455193"/>
    <lineage>
        <taxon>Bacteria</taxon>
        <taxon>Bacillati</taxon>
        <taxon>Actinomycetota</taxon>
        <taxon>Actinomycetes</taxon>
        <taxon>Pseudonocardiales</taxon>
        <taxon>Pseudonocardiaceae</taxon>
        <taxon>Saccharopolyspora</taxon>
    </lineage>
</organism>
<comment type="caution">
    <text evidence="3">The sequence shown here is derived from an EMBL/GenBank/DDBJ whole genome shotgun (WGS) entry which is preliminary data.</text>
</comment>
<accession>A0ABX9TG60</accession>
<evidence type="ECO:0000313" key="4">
    <source>
        <dbReference type="Proteomes" id="UP000270697"/>
    </source>
</evidence>
<dbReference type="EMBL" id="RBXX01000002">
    <property type="protein sequence ID" value="RKT86037.1"/>
    <property type="molecule type" value="Genomic_DNA"/>
</dbReference>
<name>A0ABX9TG60_9PSEU</name>
<feature type="compositionally biased region" description="Polar residues" evidence="1">
    <location>
        <begin position="29"/>
        <end position="53"/>
    </location>
</feature>
<dbReference type="InterPro" id="IPR024520">
    <property type="entry name" value="DUF3558"/>
</dbReference>
<dbReference type="PROSITE" id="PS51257">
    <property type="entry name" value="PROKAR_LIPOPROTEIN"/>
    <property type="match status" value="1"/>
</dbReference>
<keyword evidence="2" id="KW-0732">Signal</keyword>
<dbReference type="Pfam" id="PF12079">
    <property type="entry name" value="DUF3558"/>
    <property type="match status" value="1"/>
</dbReference>
<evidence type="ECO:0000256" key="2">
    <source>
        <dbReference type="SAM" id="SignalP"/>
    </source>
</evidence>